<gene>
    <name evidence="7" type="ORF">OE749_15375</name>
</gene>
<comment type="caution">
    <text evidence="7">The sequence shown here is derived from an EMBL/GenBank/DDBJ whole genome shotgun (WGS) entry which is preliminary data.</text>
</comment>
<dbReference type="SUPFAM" id="SSF51621">
    <property type="entry name" value="Phosphoenolpyruvate/pyruvate domain"/>
    <property type="match status" value="1"/>
</dbReference>
<evidence type="ECO:0000256" key="3">
    <source>
        <dbReference type="ARBA" id="ARBA00023239"/>
    </source>
</evidence>
<dbReference type="InterPro" id="IPR015813">
    <property type="entry name" value="Pyrv/PenolPyrv_kinase-like_dom"/>
</dbReference>
<protein>
    <recommendedName>
        <fullName evidence="1">Isocitrate lyase</fullName>
    </recommendedName>
    <alternativeName>
        <fullName evidence="5">Isocitrase</fullName>
    </alternativeName>
    <alternativeName>
        <fullName evidence="6">Isocitratase</fullName>
    </alternativeName>
</protein>
<dbReference type="InterPro" id="IPR039556">
    <property type="entry name" value="ICL/PEPM"/>
</dbReference>
<dbReference type="PANTHER" id="PTHR21631">
    <property type="entry name" value="ISOCITRATE LYASE/MALATE SYNTHASE"/>
    <property type="match status" value="1"/>
</dbReference>
<keyword evidence="8" id="KW-1185">Reference proteome</keyword>
<dbReference type="PIRSF" id="PIRSF001362">
    <property type="entry name" value="Isocit_lyase"/>
    <property type="match status" value="1"/>
</dbReference>
<dbReference type="PANTHER" id="PTHR21631:SF3">
    <property type="entry name" value="BIFUNCTIONAL GLYOXYLATE CYCLE PROTEIN"/>
    <property type="match status" value="1"/>
</dbReference>
<evidence type="ECO:0000256" key="1">
    <source>
        <dbReference type="ARBA" id="ARBA00017446"/>
    </source>
</evidence>
<evidence type="ECO:0000256" key="5">
    <source>
        <dbReference type="ARBA" id="ARBA00031022"/>
    </source>
</evidence>
<dbReference type="RefSeq" id="WP_263713361.1">
    <property type="nucleotide sequence ID" value="NZ_JAOWKX010000008.1"/>
</dbReference>
<evidence type="ECO:0000256" key="2">
    <source>
        <dbReference type="ARBA" id="ARBA00022723"/>
    </source>
</evidence>
<dbReference type="InterPro" id="IPR040442">
    <property type="entry name" value="Pyrv_kinase-like_dom_sf"/>
</dbReference>
<accession>A0ABT3ABS5</accession>
<proteinExistence type="predicted"/>
<evidence type="ECO:0000313" key="8">
    <source>
        <dbReference type="Proteomes" id="UP001652504"/>
    </source>
</evidence>
<dbReference type="GO" id="GO:0004451">
    <property type="term" value="F:isocitrate lyase activity"/>
    <property type="evidence" value="ECO:0007669"/>
    <property type="project" value="UniProtKB-EC"/>
</dbReference>
<dbReference type="Proteomes" id="UP001652504">
    <property type="component" value="Unassembled WGS sequence"/>
</dbReference>
<keyword evidence="2" id="KW-0479">Metal-binding</keyword>
<dbReference type="NCBIfam" id="NF005074">
    <property type="entry name" value="PRK06498.1"/>
    <property type="match status" value="1"/>
</dbReference>
<dbReference type="Pfam" id="PF00463">
    <property type="entry name" value="ICL"/>
    <property type="match status" value="3"/>
</dbReference>
<dbReference type="EMBL" id="JAOWKX010000008">
    <property type="protein sequence ID" value="MCV2886074.1"/>
    <property type="molecule type" value="Genomic_DNA"/>
</dbReference>
<reference evidence="7 8" key="1">
    <citation type="submission" date="2022-10" db="EMBL/GenBank/DDBJ databases">
        <title>Aestuariibacter sp. AA17 isolated from Montipora capitata coral fragment.</title>
        <authorList>
            <person name="Emsley S.A."/>
            <person name="Pfannmuller K.M."/>
            <person name="Loughran R.M."/>
            <person name="Shlafstein M."/>
            <person name="Papke E."/>
            <person name="Saw J.H."/>
            <person name="Ushijima B."/>
            <person name="Videau P."/>
        </authorList>
    </citation>
    <scope>NUCLEOTIDE SEQUENCE [LARGE SCALE GENOMIC DNA]</scope>
    <source>
        <strain evidence="7 8">AA17</strain>
    </source>
</reference>
<organism evidence="7 8">
    <name type="scientific">Fluctibacter corallii</name>
    <dbReference type="NCBI Taxonomy" id="2984329"/>
    <lineage>
        <taxon>Bacteria</taxon>
        <taxon>Pseudomonadati</taxon>
        <taxon>Pseudomonadota</taxon>
        <taxon>Gammaproteobacteria</taxon>
        <taxon>Alteromonadales</taxon>
        <taxon>Alteromonadaceae</taxon>
        <taxon>Fluctibacter</taxon>
    </lineage>
</organism>
<name>A0ABT3ABS5_9ALTE</name>
<dbReference type="InterPro" id="IPR006254">
    <property type="entry name" value="Isocitrate_lyase"/>
</dbReference>
<dbReference type="CDD" id="cd00377">
    <property type="entry name" value="ICL_PEPM"/>
    <property type="match status" value="1"/>
</dbReference>
<dbReference type="Gene3D" id="3.20.20.60">
    <property type="entry name" value="Phosphoenolpyruvate-binding domains"/>
    <property type="match status" value="1"/>
</dbReference>
<evidence type="ECO:0000313" key="7">
    <source>
        <dbReference type="EMBL" id="MCV2886074.1"/>
    </source>
</evidence>
<sequence length="533" mass="59408">MSQYQSDLDAIKQLKSKFGTSWSNINPEYAARMKAQNRFKTGLDIAKYTAAIMRKDMEAYDKDSSQYTQSLGCWHGFIGQQKMLAVKKHHGTTDKRYLYLSGWMVAALRSEFGPLPDQSMHEKTSVPALIEELYTFLRQADAKELGELFKALDNAREAGKDTSEIQAQIDNYQTHVVPIIADIDAGFGNEEATYLLAKKMIEAGACCIQIENQVSDAKQCGHQDGKVTVPHEDFLAKINAVRYAFLELGVDDGVIVARTDSLGAGLTQKIPVSNSEGDLAAQYNAFLETTEIASADDLTEGDMVLKQDGKLVKPVRLPNGLYKFKDNTGFDRVVLDCVTSLQYGADLLWIETEKPHVQQIGDMVSAIREQMPNAKLVYNNSPSFNWTLNFRQQVFDAWKEEGKDLSDYNRDELMAEKYDSSELAQLADEKVRTFQADAAREAGIFHHLITLPTYHTAALSTDNLAKGYFGDEAMLAYVKGVQRKEIREGLACVKHQAMAGSNLGDDHKEYFSGEQALKAAGKDNTMNQFDVAV</sequence>
<comment type="catalytic activity">
    <reaction evidence="4">
        <text>D-threo-isocitrate = glyoxylate + succinate</text>
        <dbReference type="Rhea" id="RHEA:13245"/>
        <dbReference type="ChEBI" id="CHEBI:15562"/>
        <dbReference type="ChEBI" id="CHEBI:30031"/>
        <dbReference type="ChEBI" id="CHEBI:36655"/>
        <dbReference type="EC" id="4.1.3.1"/>
    </reaction>
</comment>
<evidence type="ECO:0000256" key="6">
    <source>
        <dbReference type="ARBA" id="ARBA00031921"/>
    </source>
</evidence>
<evidence type="ECO:0000256" key="4">
    <source>
        <dbReference type="ARBA" id="ARBA00023531"/>
    </source>
</evidence>
<keyword evidence="3 7" id="KW-0456">Lyase</keyword>